<dbReference type="EMBL" id="JAIWYP010000001">
    <property type="protein sequence ID" value="KAH3891790.1"/>
    <property type="molecule type" value="Genomic_DNA"/>
</dbReference>
<keyword evidence="3" id="KW-1185">Reference proteome</keyword>
<reference evidence="2" key="1">
    <citation type="journal article" date="2019" name="bioRxiv">
        <title>The Genome of the Zebra Mussel, Dreissena polymorpha: A Resource for Invasive Species Research.</title>
        <authorList>
            <person name="McCartney M.A."/>
            <person name="Auch B."/>
            <person name="Kono T."/>
            <person name="Mallez S."/>
            <person name="Zhang Y."/>
            <person name="Obille A."/>
            <person name="Becker A."/>
            <person name="Abrahante J.E."/>
            <person name="Garbe J."/>
            <person name="Badalamenti J.P."/>
            <person name="Herman A."/>
            <person name="Mangelson H."/>
            <person name="Liachko I."/>
            <person name="Sullivan S."/>
            <person name="Sone E.D."/>
            <person name="Koren S."/>
            <person name="Silverstein K.A.T."/>
            <person name="Beckman K.B."/>
            <person name="Gohl D.M."/>
        </authorList>
    </citation>
    <scope>NUCLEOTIDE SEQUENCE</scope>
    <source>
        <strain evidence="2">Duluth1</strain>
        <tissue evidence="2">Whole animal</tissue>
    </source>
</reference>
<dbReference type="AlphaFoldDB" id="A0A9D4NCB2"/>
<accession>A0A9D4NCB2</accession>
<dbReference type="PANTHER" id="PTHR46534:SF1">
    <property type="entry name" value="IGGFC-BINDING PROTEIN N-TERMINAL DOMAIN-CONTAINING PROTEIN"/>
    <property type="match status" value="1"/>
</dbReference>
<dbReference type="InterPro" id="IPR035234">
    <property type="entry name" value="IgGFc-bd_N"/>
</dbReference>
<evidence type="ECO:0000259" key="1">
    <source>
        <dbReference type="Pfam" id="PF17517"/>
    </source>
</evidence>
<dbReference type="Proteomes" id="UP000828390">
    <property type="component" value="Unassembled WGS sequence"/>
</dbReference>
<sequence length="125" mass="13646">MGIYISSSVPVSVFVMSSSRASGDTFLAFPLDALGTEYDILAYLSWKSGYLSEVVFDAPFDGTIVNMTVENQSTVVTLDRLDQYQMLTTTQTLTGALVSSNKPIAVFSAASCDTGIWRKKWSLHI</sequence>
<proteinExistence type="predicted"/>
<evidence type="ECO:0000313" key="3">
    <source>
        <dbReference type="Proteomes" id="UP000828390"/>
    </source>
</evidence>
<organism evidence="2 3">
    <name type="scientific">Dreissena polymorpha</name>
    <name type="common">Zebra mussel</name>
    <name type="synonym">Mytilus polymorpha</name>
    <dbReference type="NCBI Taxonomy" id="45954"/>
    <lineage>
        <taxon>Eukaryota</taxon>
        <taxon>Metazoa</taxon>
        <taxon>Spiralia</taxon>
        <taxon>Lophotrochozoa</taxon>
        <taxon>Mollusca</taxon>
        <taxon>Bivalvia</taxon>
        <taxon>Autobranchia</taxon>
        <taxon>Heteroconchia</taxon>
        <taxon>Euheterodonta</taxon>
        <taxon>Imparidentia</taxon>
        <taxon>Neoheterodontei</taxon>
        <taxon>Myida</taxon>
        <taxon>Dreissenoidea</taxon>
        <taxon>Dreissenidae</taxon>
        <taxon>Dreissena</taxon>
    </lineage>
</organism>
<protein>
    <recommendedName>
        <fullName evidence="1">IgGFc-binding protein N-terminal domain-containing protein</fullName>
    </recommendedName>
</protein>
<dbReference type="Pfam" id="PF17517">
    <property type="entry name" value="IgGFc_binding"/>
    <property type="match status" value="1"/>
</dbReference>
<name>A0A9D4NCB2_DREPO</name>
<comment type="caution">
    <text evidence="2">The sequence shown here is derived from an EMBL/GenBank/DDBJ whole genome shotgun (WGS) entry which is preliminary data.</text>
</comment>
<evidence type="ECO:0000313" key="2">
    <source>
        <dbReference type="EMBL" id="KAH3891790.1"/>
    </source>
</evidence>
<feature type="domain" description="IgGFc-binding protein N-terminal" evidence="1">
    <location>
        <begin position="24"/>
        <end position="116"/>
    </location>
</feature>
<reference evidence="2" key="2">
    <citation type="submission" date="2020-11" db="EMBL/GenBank/DDBJ databases">
        <authorList>
            <person name="McCartney M.A."/>
            <person name="Auch B."/>
            <person name="Kono T."/>
            <person name="Mallez S."/>
            <person name="Becker A."/>
            <person name="Gohl D.M."/>
            <person name="Silverstein K.A.T."/>
            <person name="Koren S."/>
            <person name="Bechman K.B."/>
            <person name="Herman A."/>
            <person name="Abrahante J.E."/>
            <person name="Garbe J."/>
        </authorList>
    </citation>
    <scope>NUCLEOTIDE SEQUENCE</scope>
    <source>
        <strain evidence="2">Duluth1</strain>
        <tissue evidence="2">Whole animal</tissue>
    </source>
</reference>
<dbReference type="PANTHER" id="PTHR46534">
    <property type="entry name" value="IGGFC_BINDING DOMAIN-CONTAINING PROTEIN"/>
    <property type="match status" value="1"/>
</dbReference>
<gene>
    <name evidence="2" type="ORF">DPMN_015898</name>
</gene>